<evidence type="ECO:0000313" key="2">
    <source>
        <dbReference type="Proteomes" id="UP000054018"/>
    </source>
</evidence>
<organism evidence="1 2">
    <name type="scientific">Pisolithus microcarpus 441</name>
    <dbReference type="NCBI Taxonomy" id="765257"/>
    <lineage>
        <taxon>Eukaryota</taxon>
        <taxon>Fungi</taxon>
        <taxon>Dikarya</taxon>
        <taxon>Basidiomycota</taxon>
        <taxon>Agaricomycotina</taxon>
        <taxon>Agaricomycetes</taxon>
        <taxon>Agaricomycetidae</taxon>
        <taxon>Boletales</taxon>
        <taxon>Sclerodermatineae</taxon>
        <taxon>Pisolithaceae</taxon>
        <taxon>Pisolithus</taxon>
    </lineage>
</organism>
<reference evidence="1 2" key="1">
    <citation type="submission" date="2014-04" db="EMBL/GenBank/DDBJ databases">
        <authorList>
            <consortium name="DOE Joint Genome Institute"/>
            <person name="Kuo A."/>
            <person name="Kohler A."/>
            <person name="Costa M.D."/>
            <person name="Nagy L.G."/>
            <person name="Floudas D."/>
            <person name="Copeland A."/>
            <person name="Barry K.W."/>
            <person name="Cichocki N."/>
            <person name="Veneault-Fourrey C."/>
            <person name="LaButti K."/>
            <person name="Lindquist E.A."/>
            <person name="Lipzen A."/>
            <person name="Lundell T."/>
            <person name="Morin E."/>
            <person name="Murat C."/>
            <person name="Sun H."/>
            <person name="Tunlid A."/>
            <person name="Henrissat B."/>
            <person name="Grigoriev I.V."/>
            <person name="Hibbett D.S."/>
            <person name="Martin F."/>
            <person name="Nordberg H.P."/>
            <person name="Cantor M.N."/>
            <person name="Hua S.X."/>
        </authorList>
    </citation>
    <scope>NUCLEOTIDE SEQUENCE [LARGE SCALE GENOMIC DNA]</scope>
    <source>
        <strain evidence="1 2">441</strain>
    </source>
</reference>
<evidence type="ECO:0008006" key="3">
    <source>
        <dbReference type="Google" id="ProtNLM"/>
    </source>
</evidence>
<protein>
    <recommendedName>
        <fullName evidence="3">F-box domain-containing protein</fullName>
    </recommendedName>
</protein>
<dbReference type="AlphaFoldDB" id="A0A0C9ZHT9"/>
<dbReference type="Proteomes" id="UP000054018">
    <property type="component" value="Unassembled WGS sequence"/>
</dbReference>
<proteinExistence type="predicted"/>
<keyword evidence="2" id="KW-1185">Reference proteome</keyword>
<dbReference type="OrthoDB" id="3256525at2759"/>
<name>A0A0C9ZHT9_9AGAM</name>
<dbReference type="HOGENOM" id="CLU_052689_0_0_1"/>
<evidence type="ECO:0000313" key="1">
    <source>
        <dbReference type="EMBL" id="KIK19543.1"/>
    </source>
</evidence>
<gene>
    <name evidence="1" type="ORF">PISMIDRAFT_623018</name>
</gene>
<accession>A0A0C9ZHT9</accession>
<sequence length="424" mass="49079">MAARAKRAVTQLPSLPPELWDYIFELATHVPYTLVPEIFEKSIFIGSIYNREYHPKLRAALVTKRYLVRVCRQWWHMAIRYLYRAIYIGRSRSLTSLCNTLEKYAAGKGTIAGAEPLGQWTQRLDVAIRDNPVRRDVDVQYCVNLVTCLPNLAIFSIRMLDVAVPAPLPGILNALRNSASSIRVLDWNTSPHTPQPCAFVELVRSLPRLHTFRCAYRRWDRVYFPTSILSSLNTLVLNRGPDRLEKDRLTESDSEQTHINLRKVVLDLYWSVDSWEEFMSSYGTFITSVQILAFRSTTREINNFLDLVNRLCPHILQMTILVDVFSCMSFVDSLLPPVEYLGFMSRKFQETRAAYRRLFSNLAIFKDRVPTLRVIQFLDFHNVQCLITRHSQVVLHALKHEFAGSNLRIVDHEGNLLSERLMTV</sequence>
<dbReference type="EMBL" id="KN833782">
    <property type="protein sequence ID" value="KIK19543.1"/>
    <property type="molecule type" value="Genomic_DNA"/>
</dbReference>
<reference evidence="2" key="2">
    <citation type="submission" date="2015-01" db="EMBL/GenBank/DDBJ databases">
        <title>Evolutionary Origins and Diversification of the Mycorrhizal Mutualists.</title>
        <authorList>
            <consortium name="DOE Joint Genome Institute"/>
            <consortium name="Mycorrhizal Genomics Consortium"/>
            <person name="Kohler A."/>
            <person name="Kuo A."/>
            <person name="Nagy L.G."/>
            <person name="Floudas D."/>
            <person name="Copeland A."/>
            <person name="Barry K.W."/>
            <person name="Cichocki N."/>
            <person name="Veneault-Fourrey C."/>
            <person name="LaButti K."/>
            <person name="Lindquist E.A."/>
            <person name="Lipzen A."/>
            <person name="Lundell T."/>
            <person name="Morin E."/>
            <person name="Murat C."/>
            <person name="Riley R."/>
            <person name="Ohm R."/>
            <person name="Sun H."/>
            <person name="Tunlid A."/>
            <person name="Henrissat B."/>
            <person name="Grigoriev I.V."/>
            <person name="Hibbett D.S."/>
            <person name="Martin F."/>
        </authorList>
    </citation>
    <scope>NUCLEOTIDE SEQUENCE [LARGE SCALE GENOMIC DNA]</scope>
    <source>
        <strain evidence="2">441</strain>
    </source>
</reference>